<dbReference type="KEGG" id="psl:Psta_2231"/>
<sequence>MQSLHRFRSLTPQLVEVQRQMEEHARNYGLDFFTTIFEVVDADQLNAIAAYGGFPTRYPHWRFGMEYEQLSKGYSYGLQKIYELVINNDPCYAYLLASNMMTDHKLVMAHVYGHCDFFKNNEWFSKTNRRMIDEMANHGNRIRDYMDRYGVEEVETFIDSCLTIEWLIDIYSPHIKRRSTVLQSSMMAEQEEVAGPTATRFQSKSYMDSFVNPPAAMHEEMEQKRRDLERKESFPSEPMRDVMLFLLEHAPLKPWQHDVLAIIRDEAYYFAPQAQTKIMNEGWATYWHSTIMTRHGIEPADLVCYADHCSGTLAGSRTRLNPYKLGLELFRDIEDRWNRGAFGEDFDACDDYREKKHWDKKLGLGRKKIFEVRKVHNDLTFIDEFLTLDFCREHKLFSFGMNKESGYYEIESRQFAEVKKTLLFNLTNIGRPIIYVKDGNYRNRGELYLEHRYSGVELDTKYAQDTLTNLHRLWKRPVHIETVTSDVVTVHSFDGREHASTSTKK</sequence>
<dbReference type="STRING" id="530564.Psta_2231"/>
<accession>D2R2R2</accession>
<dbReference type="AlphaFoldDB" id="D2R2R2"/>
<dbReference type="EMBL" id="CP001848">
    <property type="protein sequence ID" value="ADB16902.1"/>
    <property type="molecule type" value="Genomic_DNA"/>
</dbReference>
<evidence type="ECO:0000259" key="2">
    <source>
        <dbReference type="Pfam" id="PF24755"/>
    </source>
</evidence>
<dbReference type="Pfam" id="PF04293">
    <property type="entry name" value="SpoVR"/>
    <property type="match status" value="1"/>
</dbReference>
<name>D2R2R2_PIRSD</name>
<dbReference type="Proteomes" id="UP000001887">
    <property type="component" value="Chromosome"/>
</dbReference>
<dbReference type="PANTHER" id="PTHR30029">
    <property type="entry name" value="STAGE V SPORULATION PROTEIN R"/>
    <property type="match status" value="1"/>
</dbReference>
<dbReference type="InterPro" id="IPR007390">
    <property type="entry name" value="Spore_V_R"/>
</dbReference>
<dbReference type="InterPro" id="IPR057008">
    <property type="entry name" value="SpoVR-like_C"/>
</dbReference>
<evidence type="ECO:0000313" key="4">
    <source>
        <dbReference type="Proteomes" id="UP000001887"/>
    </source>
</evidence>
<organism evidence="3 4">
    <name type="scientific">Pirellula staleyi (strain ATCC 27377 / DSM 6068 / ICPB 4128)</name>
    <name type="common">Pirella staleyi</name>
    <dbReference type="NCBI Taxonomy" id="530564"/>
    <lineage>
        <taxon>Bacteria</taxon>
        <taxon>Pseudomonadati</taxon>
        <taxon>Planctomycetota</taxon>
        <taxon>Planctomycetia</taxon>
        <taxon>Pirellulales</taxon>
        <taxon>Pirellulaceae</taxon>
        <taxon>Pirellula</taxon>
    </lineage>
</organism>
<feature type="domain" description="SpoVR protein-like N-terminal" evidence="1">
    <location>
        <begin position="13"/>
        <end position="429"/>
    </location>
</feature>
<dbReference type="HOGENOM" id="CLU_010179_1_0_0"/>
<proteinExistence type="predicted"/>
<protein>
    <submittedName>
        <fullName evidence="3">SpoVR family protein</fullName>
    </submittedName>
</protein>
<gene>
    <name evidence="3" type="ordered locus">Psta_2231</name>
</gene>
<evidence type="ECO:0000259" key="1">
    <source>
        <dbReference type="Pfam" id="PF04293"/>
    </source>
</evidence>
<keyword evidence="4" id="KW-1185">Reference proteome</keyword>
<dbReference type="Pfam" id="PF24755">
    <property type="entry name" value="SpoVR_C"/>
    <property type="match status" value="1"/>
</dbReference>
<dbReference type="eggNOG" id="COG2719">
    <property type="taxonomic scope" value="Bacteria"/>
</dbReference>
<dbReference type="PANTHER" id="PTHR30029:SF2">
    <property type="entry name" value="STAGE V SPORULATION PROTEIN R"/>
    <property type="match status" value="1"/>
</dbReference>
<evidence type="ECO:0000313" key="3">
    <source>
        <dbReference type="EMBL" id="ADB16902.1"/>
    </source>
</evidence>
<feature type="domain" description="SpoVR-like C-terminal" evidence="2">
    <location>
        <begin position="432"/>
        <end position="484"/>
    </location>
</feature>
<dbReference type="InterPro" id="IPR056174">
    <property type="entry name" value="SpoVR_N"/>
</dbReference>
<reference evidence="3 4" key="1">
    <citation type="journal article" date="2009" name="Stand. Genomic Sci.">
        <title>Complete genome sequence of Pirellula staleyi type strain (ATCC 27377).</title>
        <authorList>
            <person name="Clum A."/>
            <person name="Tindall B.J."/>
            <person name="Sikorski J."/>
            <person name="Ivanova N."/>
            <person name="Mavrommatis K."/>
            <person name="Lucas S."/>
            <person name="Glavina del Rio T."/>
            <person name="Nolan M."/>
            <person name="Chen F."/>
            <person name="Tice H."/>
            <person name="Pitluck S."/>
            <person name="Cheng J.F."/>
            <person name="Chertkov O."/>
            <person name="Brettin T."/>
            <person name="Han C."/>
            <person name="Detter J.C."/>
            <person name="Kuske C."/>
            <person name="Bruce D."/>
            <person name="Goodwin L."/>
            <person name="Ovchinikova G."/>
            <person name="Pati A."/>
            <person name="Mikhailova N."/>
            <person name="Chen A."/>
            <person name="Palaniappan K."/>
            <person name="Land M."/>
            <person name="Hauser L."/>
            <person name="Chang Y.J."/>
            <person name="Jeffries C.D."/>
            <person name="Chain P."/>
            <person name="Rohde M."/>
            <person name="Goker M."/>
            <person name="Bristow J."/>
            <person name="Eisen J.A."/>
            <person name="Markowitz V."/>
            <person name="Hugenholtz P."/>
            <person name="Kyrpides N.C."/>
            <person name="Klenk H.P."/>
            <person name="Lapidus A."/>
        </authorList>
    </citation>
    <scope>NUCLEOTIDE SEQUENCE [LARGE SCALE GENOMIC DNA]</scope>
    <source>
        <strain evidence="4">ATCC 27377 / DSM 6068 / ICPB 4128</strain>
    </source>
</reference>